<dbReference type="PANTHER" id="PTHR43755:SF1">
    <property type="entry name" value="FAD-DEPENDENT PYRIDINE NUCLEOTIDE-DISULPHIDE OXIDOREDUCTASE"/>
    <property type="match status" value="1"/>
</dbReference>
<gene>
    <name evidence="3" type="ORF">AACH10_12530</name>
</gene>
<dbReference type="Pfam" id="PF07992">
    <property type="entry name" value="Pyr_redox_2"/>
    <property type="match status" value="1"/>
</dbReference>
<comment type="caution">
    <text evidence="3">The sequence shown here is derived from an EMBL/GenBank/DDBJ whole genome shotgun (WGS) entry which is preliminary data.</text>
</comment>
<name>A0ABU9CGU0_9BURK</name>
<dbReference type="EC" id="1.-.-.-" evidence="3"/>
<reference evidence="3 4" key="1">
    <citation type="submission" date="2024-04" db="EMBL/GenBank/DDBJ databases">
        <title>Novel species of the genus Ideonella isolated from streams.</title>
        <authorList>
            <person name="Lu H."/>
        </authorList>
    </citation>
    <scope>NUCLEOTIDE SEQUENCE [LARGE SCALE GENOMIC DNA]</scope>
    <source>
        <strain evidence="3 4">DXS22W</strain>
    </source>
</reference>
<accession>A0ABU9CGU0</accession>
<sequence length="453" mass="46605">MQRRHLLLGGSAALLATTLPGCGGGGADAGTADTMASTSDGLSSAAGVGRTTTTTGTTATAAKARVIVVGGGMAGATVAKYLRLWSGNTIDVTLVDRNARYTSNIMSSMVLTGQRTLASLGYGYGTLASQYGVKFVADEVLAIDPVNTTVTLRNGGVLKADRIVLAPGIAFDAVPGLSDPTRMPHAWQAGAQTTLLAQQLAAMPAGGTVALTIPATPYRCPPGPYERACLLADWLRQRKPGSKLLVLDANADIVTERDNFSRAFLGLHGQVIEYRPNAVIDHVDPAAMALYLADGSRVSANVVNLIPRQRAGALVATTGLATATGGRFVPVDVLSYACTVPGAQNVHVIGDASATTQPKAGHIANQEAKVCADAIVRLVSGGLPDTGPVTNSACFSTITMSQASWLTAGFQYDPVARAMAPVAAAGGASDGWSGDHFEDMLTWFKALMADSFA</sequence>
<feature type="domain" description="Sulfide dehydrogenase [flavocytochrome c] flavoprotein chain central" evidence="2">
    <location>
        <begin position="193"/>
        <end position="307"/>
    </location>
</feature>
<dbReference type="RefSeq" id="WP_341410758.1">
    <property type="nucleotide sequence ID" value="NZ_JBBUTH010000007.1"/>
</dbReference>
<dbReference type="Gene3D" id="3.50.50.60">
    <property type="entry name" value="FAD/NAD(P)-binding domain"/>
    <property type="match status" value="2"/>
</dbReference>
<dbReference type="InterPro" id="IPR023753">
    <property type="entry name" value="FAD/NAD-binding_dom"/>
</dbReference>
<evidence type="ECO:0000313" key="3">
    <source>
        <dbReference type="EMBL" id="MEK8051068.1"/>
    </source>
</evidence>
<keyword evidence="4" id="KW-1185">Reference proteome</keyword>
<dbReference type="InterPro" id="IPR052541">
    <property type="entry name" value="SQRD"/>
</dbReference>
<dbReference type="InterPro" id="IPR036188">
    <property type="entry name" value="FAD/NAD-bd_sf"/>
</dbReference>
<evidence type="ECO:0000259" key="2">
    <source>
        <dbReference type="Pfam" id="PF21706"/>
    </source>
</evidence>
<keyword evidence="3" id="KW-0560">Oxidoreductase</keyword>
<protein>
    <submittedName>
        <fullName evidence="3">FAD/NAD(P)-binding oxidoreductase</fullName>
        <ecNumber evidence="3">1.-.-.-</ecNumber>
    </submittedName>
</protein>
<dbReference type="Pfam" id="PF21706">
    <property type="entry name" value="FCSD_central"/>
    <property type="match status" value="1"/>
</dbReference>
<dbReference type="InterPro" id="IPR049386">
    <property type="entry name" value="FCSD_central"/>
</dbReference>
<dbReference type="GO" id="GO:0016491">
    <property type="term" value="F:oxidoreductase activity"/>
    <property type="evidence" value="ECO:0007669"/>
    <property type="project" value="UniProtKB-KW"/>
</dbReference>
<dbReference type="Proteomes" id="UP001365405">
    <property type="component" value="Unassembled WGS sequence"/>
</dbReference>
<dbReference type="PANTHER" id="PTHR43755">
    <property type="match status" value="1"/>
</dbReference>
<dbReference type="EMBL" id="JBBUTH010000007">
    <property type="protein sequence ID" value="MEK8051068.1"/>
    <property type="molecule type" value="Genomic_DNA"/>
</dbReference>
<feature type="domain" description="FAD/NAD(P)-binding" evidence="1">
    <location>
        <begin position="65"/>
        <end position="177"/>
    </location>
</feature>
<evidence type="ECO:0000259" key="1">
    <source>
        <dbReference type="Pfam" id="PF07992"/>
    </source>
</evidence>
<organism evidence="3 4">
    <name type="scientific">Pseudaquabacterium inlustre</name>
    <dbReference type="NCBI Taxonomy" id="2984192"/>
    <lineage>
        <taxon>Bacteria</taxon>
        <taxon>Pseudomonadati</taxon>
        <taxon>Pseudomonadota</taxon>
        <taxon>Betaproteobacteria</taxon>
        <taxon>Burkholderiales</taxon>
        <taxon>Sphaerotilaceae</taxon>
        <taxon>Pseudaquabacterium</taxon>
    </lineage>
</organism>
<proteinExistence type="predicted"/>
<evidence type="ECO:0000313" key="4">
    <source>
        <dbReference type="Proteomes" id="UP001365405"/>
    </source>
</evidence>
<dbReference type="SUPFAM" id="SSF51905">
    <property type="entry name" value="FAD/NAD(P)-binding domain"/>
    <property type="match status" value="2"/>
</dbReference>